<protein>
    <recommendedName>
        <fullName evidence="2">DM2 domain-containing protein</fullName>
    </recommendedName>
</protein>
<dbReference type="InterPro" id="IPR058939">
    <property type="entry name" value="Mtase_EDM2"/>
</dbReference>
<reference evidence="3" key="1">
    <citation type="submission" date="2021-01" db="EMBL/GenBank/DDBJ databases">
        <title>Adiantum capillus-veneris genome.</title>
        <authorList>
            <person name="Fang Y."/>
            <person name="Liao Q."/>
        </authorList>
    </citation>
    <scope>NUCLEOTIDE SEQUENCE</scope>
    <source>
        <strain evidence="3">H3</strain>
        <tissue evidence="3">Leaf</tissue>
    </source>
</reference>
<accession>A0A9D4ZAC8</accession>
<evidence type="ECO:0000256" key="1">
    <source>
        <dbReference type="SAM" id="MobiDB-lite"/>
    </source>
</evidence>
<feature type="domain" description="DM2" evidence="2">
    <location>
        <begin position="380"/>
        <end position="545"/>
    </location>
</feature>
<sequence>MSPEIDEPQRSWDNLLSNRILVYCERHPIIPELGTPARNHAKFPGESKQSSHENVLKSKAQSREQASTLTRLFTQALKPSSQNNMVNTKVHIGEKASKSAKLSHLKKRDRASLENAVMASQNTAKLLKHITGERLKPSFLKLDRNALPREGLMPKATKSKPPAVFMIKSNAKLEVATEGNANVRSSLTNQDVCNTKDNVEKGSKHKLMCSVKVSSFPDAKQRMREMSSKTQRPARHQLPQKSPFLEGNMATLDNQARNFVSDIIERAKTSISLEDVMRKHEVPACYKRSTTGVDRKYAMEKVESIVKGVRKAFKIFKSGGMVEDAKANCSPDFLDFVQACQKDLNVYLCPFLHGNRYTSFGWHFTIPQKLAEIVERLHWYVQEGDMLVDFCCGSNHFSLMMKQKLEETWKSCDYKNFDLFTTNNDFNFTKGDWFDVKQDQLPDGNRLVMGLNPPFALANQFVRHALKFKPKLLVLIVPKETERPGQRHGLYDLIWEDNVLLSGKSFHLPGSIDVDDQTLEDWNTTAPFLYIWSRPDWAGRHHAIALDKGHVTHCSNSSYVGSQLHKTSLQIPSLSDFGLEEDEENMAGDMRNLDQNKTDVESIIVKATLNGRKSGENQENISLMPDKKTEPTIVNLTLNGHEACGNEGDINLMSDGHTEPLECNDVGFTKEALSAPQDQNIGLAEKDHVPKGRWSEACGNLPSGRMDNARHELLKRAMPNFESNNDGNGCRQGRKNNELLERAMPNFEFNNDGNVCTQERENNARVEEPVVLVDRNNQPKRALDDPSMEANKAKEILMILDTLVLDVRKLPNNYYEQRQAPERASPNSMMSGHRGILAENLFDGSVSKNTHGCDLAFERCAQASEHPRDSQSNWVFPQANRPSKVLYRPQQGPISMWKQDTQNSRGYSDTHIAMQKRQTQYNRPEAPRGMLWLQEPKNSNGQGGFLPRTQGFSGGVGKHLHNGLQPGPRDGVVGAFPHNGLQSSQTWCQAPHSYSPRAWTGMPRPGVVPAQPSCFPEYRATSGLHDPSRLTTSHNNFMLREHPAPLQGSSLGCPSGQRLPGQAQRRTF</sequence>
<organism evidence="3 4">
    <name type="scientific">Adiantum capillus-veneris</name>
    <name type="common">Maidenhair fern</name>
    <dbReference type="NCBI Taxonomy" id="13818"/>
    <lineage>
        <taxon>Eukaryota</taxon>
        <taxon>Viridiplantae</taxon>
        <taxon>Streptophyta</taxon>
        <taxon>Embryophyta</taxon>
        <taxon>Tracheophyta</taxon>
        <taxon>Polypodiopsida</taxon>
        <taxon>Polypodiidae</taxon>
        <taxon>Polypodiales</taxon>
        <taxon>Pteridineae</taxon>
        <taxon>Pteridaceae</taxon>
        <taxon>Vittarioideae</taxon>
        <taxon>Adiantum</taxon>
    </lineage>
</organism>
<proteinExistence type="predicted"/>
<dbReference type="SUPFAM" id="SSF53335">
    <property type="entry name" value="S-adenosyl-L-methionine-dependent methyltransferases"/>
    <property type="match status" value="1"/>
</dbReference>
<dbReference type="OrthoDB" id="21264at2759"/>
<evidence type="ECO:0000313" key="3">
    <source>
        <dbReference type="EMBL" id="KAI5066652.1"/>
    </source>
</evidence>
<dbReference type="InterPro" id="IPR029063">
    <property type="entry name" value="SAM-dependent_MTases_sf"/>
</dbReference>
<dbReference type="Pfam" id="PF26055">
    <property type="entry name" value="Mtase_EDM2"/>
    <property type="match status" value="1"/>
</dbReference>
<feature type="region of interest" description="Disordered" evidence="1">
    <location>
        <begin position="35"/>
        <end position="63"/>
    </location>
</feature>
<feature type="region of interest" description="Disordered" evidence="1">
    <location>
        <begin position="1044"/>
        <end position="1068"/>
    </location>
</feature>
<dbReference type="EMBL" id="JABFUD020000018">
    <property type="protein sequence ID" value="KAI5066652.1"/>
    <property type="molecule type" value="Genomic_DNA"/>
</dbReference>
<feature type="compositionally biased region" description="Basic and acidic residues" evidence="1">
    <location>
        <begin position="43"/>
        <end position="56"/>
    </location>
</feature>
<dbReference type="Proteomes" id="UP000886520">
    <property type="component" value="Chromosome 18"/>
</dbReference>
<dbReference type="PANTHER" id="PTHR46235">
    <property type="entry name" value="PHD FINGER-CONTAINING PROTEIN DDB_G0268158"/>
    <property type="match status" value="1"/>
</dbReference>
<evidence type="ECO:0000259" key="2">
    <source>
        <dbReference type="Pfam" id="PF26055"/>
    </source>
</evidence>
<dbReference type="AlphaFoldDB" id="A0A9D4ZAC8"/>
<keyword evidence="4" id="KW-1185">Reference proteome</keyword>
<comment type="caution">
    <text evidence="3">The sequence shown here is derived from an EMBL/GenBank/DDBJ whole genome shotgun (WGS) entry which is preliminary data.</text>
</comment>
<evidence type="ECO:0000313" key="4">
    <source>
        <dbReference type="Proteomes" id="UP000886520"/>
    </source>
</evidence>
<dbReference type="PANTHER" id="PTHR46235:SF3">
    <property type="entry name" value="PHD FINGER-CONTAINING PROTEIN DDB_G0268158"/>
    <property type="match status" value="1"/>
</dbReference>
<gene>
    <name evidence="3" type="ORF">GOP47_0019276</name>
</gene>
<name>A0A9D4ZAC8_ADICA</name>